<dbReference type="AlphaFoldDB" id="A0A2V0PKT2"/>
<dbReference type="Proteomes" id="UP000247498">
    <property type="component" value="Unassembled WGS sequence"/>
</dbReference>
<dbReference type="OrthoDB" id="10006218at2759"/>
<evidence type="ECO:0000313" key="1">
    <source>
        <dbReference type="EMBL" id="GBG00399.1"/>
    </source>
</evidence>
<accession>A0A2V0PKT2</accession>
<comment type="caution">
    <text evidence="1">The sequence shown here is derived from an EMBL/GenBank/DDBJ whole genome shotgun (WGS) entry which is preliminary data.</text>
</comment>
<dbReference type="EMBL" id="BDRX01000220">
    <property type="protein sequence ID" value="GBG00399.1"/>
    <property type="molecule type" value="Genomic_DNA"/>
</dbReference>
<protein>
    <submittedName>
        <fullName evidence="1">Uncharacterized protein</fullName>
    </submittedName>
</protein>
<keyword evidence="2" id="KW-1185">Reference proteome</keyword>
<dbReference type="InParanoid" id="A0A2V0PKT2"/>
<gene>
    <name evidence="1" type="ORF">Rsub_13336</name>
</gene>
<reference evidence="1 2" key="1">
    <citation type="journal article" date="2018" name="Sci. Rep.">
        <title>Raphidocelis subcapitata (=Pseudokirchneriella subcapitata) provides an insight into genome evolution and environmental adaptations in the Sphaeropleales.</title>
        <authorList>
            <person name="Suzuki S."/>
            <person name="Yamaguchi H."/>
            <person name="Nakajima N."/>
            <person name="Kawachi M."/>
        </authorList>
    </citation>
    <scope>NUCLEOTIDE SEQUENCE [LARGE SCALE GENOMIC DNA]</scope>
    <source>
        <strain evidence="1 2">NIES-35</strain>
    </source>
</reference>
<proteinExistence type="predicted"/>
<name>A0A2V0PKT2_9CHLO</name>
<sequence>MEWGASLTKGAWQRNSNRTTNEATITALNLPAFVADVIRPLLLEIQRETGKRPPVGMKLDVEGAEYALLPALITNGGLCELSMIYMEAHKEEFRDADGKAVNMSIAEMDGAFERMRRANLKCGVQYTHLDDETYIVGYKVPLPL</sequence>
<organism evidence="1 2">
    <name type="scientific">Raphidocelis subcapitata</name>
    <dbReference type="NCBI Taxonomy" id="307507"/>
    <lineage>
        <taxon>Eukaryota</taxon>
        <taxon>Viridiplantae</taxon>
        <taxon>Chlorophyta</taxon>
        <taxon>core chlorophytes</taxon>
        <taxon>Chlorophyceae</taxon>
        <taxon>CS clade</taxon>
        <taxon>Sphaeropleales</taxon>
        <taxon>Selenastraceae</taxon>
        <taxon>Raphidocelis</taxon>
    </lineage>
</organism>
<evidence type="ECO:0000313" key="2">
    <source>
        <dbReference type="Proteomes" id="UP000247498"/>
    </source>
</evidence>